<keyword evidence="2" id="KW-1185">Reference proteome</keyword>
<gene>
    <name evidence="1" type="ORF">RS130_07750</name>
</gene>
<comment type="caution">
    <text evidence="1">The sequence shown here is derived from an EMBL/GenBank/DDBJ whole genome shotgun (WGS) entry which is preliminary data.</text>
</comment>
<evidence type="ECO:0000313" key="1">
    <source>
        <dbReference type="EMBL" id="MDU0353834.1"/>
    </source>
</evidence>
<proteinExistence type="predicted"/>
<dbReference type="EMBL" id="JAWDIO010000002">
    <property type="protein sequence ID" value="MDU0353834.1"/>
    <property type="molecule type" value="Genomic_DNA"/>
</dbReference>
<reference evidence="1 2" key="1">
    <citation type="submission" date="2023-10" db="EMBL/GenBank/DDBJ databases">
        <title>Glaciecola aquimarina strain GGW-M5 nov., isolated from a coastal seawater.</title>
        <authorList>
            <person name="Bayburt H."/>
            <person name="Kim J.M."/>
            <person name="Choi B.J."/>
            <person name="Jeon C.O."/>
        </authorList>
    </citation>
    <scope>NUCLEOTIDE SEQUENCE [LARGE SCALE GENOMIC DNA]</scope>
    <source>
        <strain evidence="1 2">KCTC 32108</strain>
    </source>
</reference>
<organism evidence="1 2">
    <name type="scientific">Paraglaciecola aquimarina</name>
    <dbReference type="NCBI Taxonomy" id="1235557"/>
    <lineage>
        <taxon>Bacteria</taxon>
        <taxon>Pseudomonadati</taxon>
        <taxon>Pseudomonadota</taxon>
        <taxon>Gammaproteobacteria</taxon>
        <taxon>Alteromonadales</taxon>
        <taxon>Alteromonadaceae</taxon>
        <taxon>Paraglaciecola</taxon>
    </lineage>
</organism>
<evidence type="ECO:0000313" key="2">
    <source>
        <dbReference type="Proteomes" id="UP001247805"/>
    </source>
</evidence>
<accession>A0ABU3SUY9</accession>
<name>A0ABU3SUY9_9ALTE</name>
<dbReference type="RefSeq" id="WP_316025479.1">
    <property type="nucleotide sequence ID" value="NZ_JAWDIO010000002.1"/>
</dbReference>
<dbReference type="Proteomes" id="UP001247805">
    <property type="component" value="Unassembled WGS sequence"/>
</dbReference>
<sequence>MIVRFIEKIKFRKKYGGNPTVCQFIDEWIKAPEKHFFGYYGKSLE</sequence>
<protein>
    <submittedName>
        <fullName evidence="1">Uncharacterized protein</fullName>
    </submittedName>
</protein>